<sequence>MELQNKKILITGGAGFIGSHTADTLIEKGAEAIIIDNLATGRKENINPKAKFYNINIADQKIEDIFQEEKPEIIYHFAFNVLVPKSVKNPLVDMDSIAGSINILKNAKKYGAKKIIFSSSGFLYGNTKNLPAKETEPIDPISPYVVAKNAVENYLRFFNKAYGLSYVIFRYAAVYGPRQVTGAMADYIRKLSAGQQAEIWGDGNKTRDYVYVGDVARANLLALNLPLDYPNPVFNIGTSIETTLNELYEKIAQLLKKEPKPIYLPDRPGEQVRYSLDYSKFKKALGWRPAISLDEGLKLILEFRNLLKS</sequence>
<dbReference type="Proteomes" id="UP000236946">
    <property type="component" value="Unassembled WGS sequence"/>
</dbReference>
<evidence type="ECO:0000256" key="1">
    <source>
        <dbReference type="ARBA" id="ARBA00007637"/>
    </source>
</evidence>
<organism evidence="3 4">
    <name type="scientific">Candidatus Staskawiczbacteria bacterium CG10_big_fil_rev_8_21_14_0_10_38_10</name>
    <dbReference type="NCBI Taxonomy" id="1974891"/>
    <lineage>
        <taxon>Bacteria</taxon>
        <taxon>Candidatus Staskawicziibacteriota</taxon>
    </lineage>
</organism>
<dbReference type="AlphaFoldDB" id="A0A2H9T1T2"/>
<dbReference type="Pfam" id="PF01370">
    <property type="entry name" value="Epimerase"/>
    <property type="match status" value="1"/>
</dbReference>
<dbReference type="PANTHER" id="PTHR43000">
    <property type="entry name" value="DTDP-D-GLUCOSE 4,6-DEHYDRATASE-RELATED"/>
    <property type="match status" value="1"/>
</dbReference>
<evidence type="ECO:0000313" key="3">
    <source>
        <dbReference type="EMBL" id="PJE69705.1"/>
    </source>
</evidence>
<dbReference type="Gene3D" id="3.40.50.720">
    <property type="entry name" value="NAD(P)-binding Rossmann-like Domain"/>
    <property type="match status" value="1"/>
</dbReference>
<dbReference type="InterPro" id="IPR036291">
    <property type="entry name" value="NAD(P)-bd_dom_sf"/>
</dbReference>
<comment type="similarity">
    <text evidence="1">Belongs to the NAD(P)-dependent epimerase/dehydratase family.</text>
</comment>
<protein>
    <submittedName>
        <fullName evidence="3">UDP-glucose 4-epimerase</fullName>
    </submittedName>
</protein>
<accession>A0A2H9T1T2</accession>
<dbReference type="EMBL" id="PFEN01000011">
    <property type="protein sequence ID" value="PJE69705.1"/>
    <property type="molecule type" value="Genomic_DNA"/>
</dbReference>
<gene>
    <name evidence="3" type="ORF">COU98_00525</name>
</gene>
<dbReference type="SUPFAM" id="SSF51735">
    <property type="entry name" value="NAD(P)-binding Rossmann-fold domains"/>
    <property type="match status" value="1"/>
</dbReference>
<comment type="caution">
    <text evidence="3">The sequence shown here is derived from an EMBL/GenBank/DDBJ whole genome shotgun (WGS) entry which is preliminary data.</text>
</comment>
<reference evidence="4" key="1">
    <citation type="submission" date="2017-09" db="EMBL/GenBank/DDBJ databases">
        <title>Depth-based differentiation of microbial function through sediment-hosted aquifers and enrichment of novel symbionts in the deep terrestrial subsurface.</title>
        <authorList>
            <person name="Probst A.J."/>
            <person name="Ladd B."/>
            <person name="Jarett J.K."/>
            <person name="Geller-Mcgrath D.E."/>
            <person name="Sieber C.M.K."/>
            <person name="Emerson J.B."/>
            <person name="Anantharaman K."/>
            <person name="Thomas B.C."/>
            <person name="Malmstrom R."/>
            <person name="Stieglmeier M."/>
            <person name="Klingl A."/>
            <person name="Woyke T."/>
            <person name="Ryan C.M."/>
            <person name="Banfield J.F."/>
        </authorList>
    </citation>
    <scope>NUCLEOTIDE SEQUENCE [LARGE SCALE GENOMIC DNA]</scope>
</reference>
<feature type="domain" description="NAD-dependent epimerase/dehydratase" evidence="2">
    <location>
        <begin position="8"/>
        <end position="237"/>
    </location>
</feature>
<proteinExistence type="inferred from homology"/>
<dbReference type="InterPro" id="IPR001509">
    <property type="entry name" value="Epimerase_deHydtase"/>
</dbReference>
<evidence type="ECO:0000313" key="4">
    <source>
        <dbReference type="Proteomes" id="UP000236946"/>
    </source>
</evidence>
<name>A0A2H9T1T2_9BACT</name>
<evidence type="ECO:0000259" key="2">
    <source>
        <dbReference type="Pfam" id="PF01370"/>
    </source>
</evidence>
<dbReference type="Gene3D" id="3.90.25.10">
    <property type="entry name" value="UDP-galactose 4-epimerase, domain 1"/>
    <property type="match status" value="1"/>
</dbReference>